<sequence length="224" mass="25290">MDACHVSDADIRICFLGETGVGKTALINQLLYGRFDKQCGFTFGAELAGTTLFSKGYRFADVQVWDTSGQDMYLGRGRTFYKTMHCYVLVFDVNSAQSLGALDKLIDDFAVQLHPERFEATPYVLVGNKIDVDGVTKREVFEADVRRWCQSRGNVHYFEASAKDGSKVDDAFLHAIMIVWNTFCRQRTTMVEHGEPPVMRRIFFEHGESSGTKADESPCIILRL</sequence>
<dbReference type="SMART" id="SM00175">
    <property type="entry name" value="RAB"/>
    <property type="match status" value="1"/>
</dbReference>
<evidence type="ECO:0000256" key="3">
    <source>
        <dbReference type="ARBA" id="ARBA00022927"/>
    </source>
</evidence>
<dbReference type="SUPFAM" id="SSF52540">
    <property type="entry name" value="P-loop containing nucleoside triphosphate hydrolases"/>
    <property type="match status" value="1"/>
</dbReference>
<dbReference type="GO" id="GO:0012505">
    <property type="term" value="C:endomembrane system"/>
    <property type="evidence" value="ECO:0007669"/>
    <property type="project" value="UniProtKB-SubCell"/>
</dbReference>
<protein>
    <submittedName>
        <fullName evidence="8">Uncharacterized protein</fullName>
    </submittedName>
</protein>
<dbReference type="PROSITE" id="PS51419">
    <property type="entry name" value="RAB"/>
    <property type="match status" value="1"/>
</dbReference>
<keyword evidence="9" id="KW-1185">Reference proteome</keyword>
<keyword evidence="2" id="KW-0547">Nucleotide-binding</keyword>
<dbReference type="PROSITE" id="PS51421">
    <property type="entry name" value="RAS"/>
    <property type="match status" value="1"/>
</dbReference>
<dbReference type="PRINTS" id="PR00449">
    <property type="entry name" value="RASTRNSFRMNG"/>
</dbReference>
<dbReference type="PANTHER" id="PTHR47981:SF20">
    <property type="entry name" value="RAS-RELATED PROTEIN RAB-7A"/>
    <property type="match status" value="1"/>
</dbReference>
<dbReference type="EMBL" id="JBBNAG010000001">
    <property type="protein sequence ID" value="KAK9165706.1"/>
    <property type="molecule type" value="Genomic_DNA"/>
</dbReference>
<dbReference type="PANTHER" id="PTHR47981">
    <property type="entry name" value="RAB FAMILY"/>
    <property type="match status" value="1"/>
</dbReference>
<dbReference type="InterPro" id="IPR001806">
    <property type="entry name" value="Small_GTPase"/>
</dbReference>
<keyword evidence="5" id="KW-0449">Lipoprotein</keyword>
<comment type="similarity">
    <text evidence="1">Belongs to the small GTPase superfamily. Rab family.</text>
</comment>
<accession>A0AAP0L7G5</accession>
<dbReference type="SMART" id="SM00173">
    <property type="entry name" value="RAS"/>
    <property type="match status" value="1"/>
</dbReference>
<evidence type="ECO:0000256" key="7">
    <source>
        <dbReference type="ARBA" id="ARBA00046278"/>
    </source>
</evidence>
<dbReference type="NCBIfam" id="TIGR00231">
    <property type="entry name" value="small_GTP"/>
    <property type="match status" value="1"/>
</dbReference>
<comment type="subcellular location">
    <subcellularLocation>
        <location evidence="7">Endomembrane system</location>
        <topology evidence="7">Lipid-anchor</topology>
        <orientation evidence="7">Cytoplasmic side</orientation>
    </subcellularLocation>
</comment>
<dbReference type="InterPro" id="IPR027417">
    <property type="entry name" value="P-loop_NTPase"/>
</dbReference>
<organism evidence="8 9">
    <name type="scientific">Stephania cephalantha</name>
    <dbReference type="NCBI Taxonomy" id="152367"/>
    <lineage>
        <taxon>Eukaryota</taxon>
        <taxon>Viridiplantae</taxon>
        <taxon>Streptophyta</taxon>
        <taxon>Embryophyta</taxon>
        <taxon>Tracheophyta</taxon>
        <taxon>Spermatophyta</taxon>
        <taxon>Magnoliopsida</taxon>
        <taxon>Ranunculales</taxon>
        <taxon>Menispermaceae</taxon>
        <taxon>Menispermoideae</taxon>
        <taxon>Cissampelideae</taxon>
        <taxon>Stephania</taxon>
    </lineage>
</organism>
<evidence type="ECO:0000313" key="9">
    <source>
        <dbReference type="Proteomes" id="UP001419268"/>
    </source>
</evidence>
<keyword evidence="3" id="KW-0653">Protein transport</keyword>
<keyword evidence="3" id="KW-0813">Transport</keyword>
<dbReference type="GO" id="GO:0003924">
    <property type="term" value="F:GTPase activity"/>
    <property type="evidence" value="ECO:0007669"/>
    <property type="project" value="InterPro"/>
</dbReference>
<comment type="caution">
    <text evidence="8">The sequence shown here is derived from an EMBL/GenBank/DDBJ whole genome shotgun (WGS) entry which is preliminary data.</text>
</comment>
<dbReference type="Proteomes" id="UP001419268">
    <property type="component" value="Unassembled WGS sequence"/>
</dbReference>
<dbReference type="GO" id="GO:0015031">
    <property type="term" value="P:protein transport"/>
    <property type="evidence" value="ECO:0007669"/>
    <property type="project" value="UniProtKB-KW"/>
</dbReference>
<dbReference type="InterPro" id="IPR005225">
    <property type="entry name" value="Small_GTP-bd"/>
</dbReference>
<keyword evidence="6" id="KW-0636">Prenylation</keyword>
<evidence type="ECO:0000256" key="2">
    <source>
        <dbReference type="ARBA" id="ARBA00022741"/>
    </source>
</evidence>
<proteinExistence type="inferred from homology"/>
<dbReference type="Gene3D" id="3.40.50.300">
    <property type="entry name" value="P-loop containing nucleotide triphosphate hydrolases"/>
    <property type="match status" value="1"/>
</dbReference>
<name>A0AAP0L7G5_9MAGN</name>
<evidence type="ECO:0000313" key="8">
    <source>
        <dbReference type="EMBL" id="KAK9165706.1"/>
    </source>
</evidence>
<evidence type="ECO:0000256" key="6">
    <source>
        <dbReference type="ARBA" id="ARBA00023289"/>
    </source>
</evidence>
<keyword evidence="4" id="KW-0342">GTP-binding</keyword>
<evidence type="ECO:0000256" key="5">
    <source>
        <dbReference type="ARBA" id="ARBA00023288"/>
    </source>
</evidence>
<reference evidence="8 9" key="1">
    <citation type="submission" date="2024-01" db="EMBL/GenBank/DDBJ databases">
        <title>Genome assemblies of Stephania.</title>
        <authorList>
            <person name="Yang L."/>
        </authorList>
    </citation>
    <scope>NUCLEOTIDE SEQUENCE [LARGE SCALE GENOMIC DNA]</scope>
    <source>
        <strain evidence="8">JXDWG</strain>
        <tissue evidence="8">Leaf</tissue>
    </source>
</reference>
<dbReference type="SMART" id="SM00176">
    <property type="entry name" value="RAN"/>
    <property type="match status" value="1"/>
</dbReference>
<dbReference type="SMART" id="SM00174">
    <property type="entry name" value="RHO"/>
    <property type="match status" value="1"/>
</dbReference>
<evidence type="ECO:0000256" key="1">
    <source>
        <dbReference type="ARBA" id="ARBA00006270"/>
    </source>
</evidence>
<dbReference type="AlphaFoldDB" id="A0AAP0L7G5"/>
<evidence type="ECO:0000256" key="4">
    <source>
        <dbReference type="ARBA" id="ARBA00023134"/>
    </source>
</evidence>
<gene>
    <name evidence="8" type="ORF">Scep_000897</name>
</gene>
<dbReference type="Pfam" id="PF00071">
    <property type="entry name" value="Ras"/>
    <property type="match status" value="1"/>
</dbReference>
<dbReference type="GO" id="GO:0005525">
    <property type="term" value="F:GTP binding"/>
    <property type="evidence" value="ECO:0007669"/>
    <property type="project" value="UniProtKB-KW"/>
</dbReference>